<name>A0AA35CQC9_9FIRM</name>
<protein>
    <submittedName>
        <fullName evidence="4">Stage V sporulation protein R</fullName>
    </submittedName>
</protein>
<evidence type="ECO:0000313" key="5">
    <source>
        <dbReference type="Proteomes" id="UP001163687"/>
    </source>
</evidence>
<organism evidence="4 5">
    <name type="scientific">Caldinitratiruptor microaerophilus</name>
    <dbReference type="NCBI Taxonomy" id="671077"/>
    <lineage>
        <taxon>Bacteria</taxon>
        <taxon>Bacillati</taxon>
        <taxon>Bacillota</taxon>
        <taxon>Clostridia</taxon>
        <taxon>Eubacteriales</taxon>
        <taxon>Symbiobacteriaceae</taxon>
        <taxon>Caldinitratiruptor</taxon>
    </lineage>
</organism>
<evidence type="ECO:0000259" key="2">
    <source>
        <dbReference type="Pfam" id="PF04293"/>
    </source>
</evidence>
<dbReference type="EMBL" id="AP025628">
    <property type="protein sequence ID" value="BDG62021.1"/>
    <property type="molecule type" value="Genomic_DNA"/>
</dbReference>
<proteinExistence type="predicted"/>
<accession>A0AA35CQC9</accession>
<dbReference type="Pfam" id="PF24755">
    <property type="entry name" value="SpoVR_C"/>
    <property type="match status" value="1"/>
</dbReference>
<feature type="region of interest" description="Disordered" evidence="1">
    <location>
        <begin position="211"/>
        <end position="245"/>
    </location>
</feature>
<dbReference type="PANTHER" id="PTHR30029:SF2">
    <property type="entry name" value="STAGE V SPORULATION PROTEIN R"/>
    <property type="match status" value="1"/>
</dbReference>
<dbReference type="Proteomes" id="UP001163687">
    <property type="component" value="Chromosome"/>
</dbReference>
<dbReference type="KEGG" id="cmic:caldi_31110"/>
<dbReference type="InterPro" id="IPR007390">
    <property type="entry name" value="Spore_V_R"/>
</dbReference>
<feature type="compositionally biased region" description="Low complexity" evidence="1">
    <location>
        <begin position="211"/>
        <end position="220"/>
    </location>
</feature>
<dbReference type="InterPro" id="IPR057008">
    <property type="entry name" value="SpoVR-like_C"/>
</dbReference>
<dbReference type="PANTHER" id="PTHR30029">
    <property type="entry name" value="STAGE V SPORULATION PROTEIN R"/>
    <property type="match status" value="1"/>
</dbReference>
<evidence type="ECO:0000259" key="3">
    <source>
        <dbReference type="Pfam" id="PF24755"/>
    </source>
</evidence>
<feature type="domain" description="SpoVR-like C-terminal" evidence="3">
    <location>
        <begin position="416"/>
        <end position="468"/>
    </location>
</feature>
<evidence type="ECO:0000313" key="4">
    <source>
        <dbReference type="EMBL" id="BDG62021.1"/>
    </source>
</evidence>
<feature type="region of interest" description="Disordered" evidence="1">
    <location>
        <begin position="163"/>
        <end position="196"/>
    </location>
</feature>
<feature type="domain" description="SpoVR protein-like N-terminal" evidence="2">
    <location>
        <begin position="7"/>
        <end position="413"/>
    </location>
</feature>
<gene>
    <name evidence="4" type="ORF">caldi_31110</name>
</gene>
<reference evidence="4" key="1">
    <citation type="submission" date="2022-03" db="EMBL/GenBank/DDBJ databases">
        <title>Complete genome sequence of Caldinitratiruptor microaerophilus.</title>
        <authorList>
            <person name="Mukaiyama R."/>
            <person name="Nishiyama T."/>
            <person name="Ueda K."/>
        </authorList>
    </citation>
    <scope>NUCLEOTIDE SEQUENCE</scope>
    <source>
        <strain evidence="4">JCM 16183</strain>
    </source>
</reference>
<dbReference type="AlphaFoldDB" id="A0AA35CQC9"/>
<dbReference type="Pfam" id="PF04293">
    <property type="entry name" value="SpoVR"/>
    <property type="match status" value="1"/>
</dbReference>
<evidence type="ECO:0000256" key="1">
    <source>
        <dbReference type="SAM" id="MobiDB-lite"/>
    </source>
</evidence>
<keyword evidence="5" id="KW-1185">Reference proteome</keyword>
<dbReference type="InterPro" id="IPR056174">
    <property type="entry name" value="SpoVR_N"/>
</dbReference>
<sequence length="487" mass="56212">MTARVHAELEDAIARIIDRAGEAGLDFFDMRFEICPADIIYTFGAYGMPIRFSHWSFGKAFHRMKMDHDYGLARIYELVINSDPCYAFLLDTNTLLQNKMIAAHVVAHCDFFKNNWRFRDTNRKMVWTMAAFAGRVRQYEQEYGRDRVERFLDAVLAIHEHVDPLPDPDRGAAAGASRDGAQRPGGRAAGSDQDPYGDLWNLDRYIPAAAAPAEAPRPEGAGPGARGDASRGEPPRAEAGARGAARRPTRDLLLFLLERAPDLEDWQRDILSSVRSESLYFRPQLETRIMNEGWASLWHARIMRDLDLTPEESLEFARMHAAVLAPSRFHLNPYHLGLHIFSDIEARYGTEKLFEVREVDTDVSFIRNYLTRDLVERLDLYLFRKNGDRWEVTRDHSDWEAVRDGLVRLISNCGFPYIYAEDHDYQKRGELYLRHGYEGVELDPHDLTRTLPHVYHIWGRPVHLETVEGDRPVRYTYDGHEVQRRPL</sequence>
<dbReference type="RefSeq" id="WP_264842631.1">
    <property type="nucleotide sequence ID" value="NZ_AP025628.1"/>
</dbReference>